<protein>
    <submittedName>
        <fullName evidence="1">Uncharacterized protein</fullName>
    </submittedName>
</protein>
<evidence type="ECO:0000313" key="1">
    <source>
        <dbReference type="EMBL" id="CAA9242566.1"/>
    </source>
</evidence>
<dbReference type="EMBL" id="CADCTE010000099">
    <property type="protein sequence ID" value="CAA9242566.1"/>
    <property type="molecule type" value="Genomic_DNA"/>
</dbReference>
<reference evidence="1" key="1">
    <citation type="submission" date="2020-02" db="EMBL/GenBank/DDBJ databases">
        <authorList>
            <person name="Meier V. D."/>
        </authorList>
    </citation>
    <scope>NUCLEOTIDE SEQUENCE</scope>
    <source>
        <strain evidence="1">AVDCRST_MAG83</strain>
    </source>
</reference>
<gene>
    <name evidence="1" type="ORF">AVDCRST_MAG83-1718</name>
</gene>
<sequence>MTYATAQDVAVELGRPASSQAESDQWDAWLARAERNIARGFTQASLVLATQVGLGAPTEDDVRDVEVSAVLRKIANPSGFTSVTRSIDDATLTTRREGPGVDGDPLAITDAEWKILLPVASAQGGAFTVDTLGTSGVHMPWCALYFAALYCSCGADLTNFEYPLYEGGALTEGSEL</sequence>
<accession>A0A6J4I6P8</accession>
<proteinExistence type="predicted"/>
<name>A0A6J4I6P8_9MICC</name>
<dbReference type="RefSeq" id="WP_294567604.1">
    <property type="nucleotide sequence ID" value="NZ_CADCTE010000099.1"/>
</dbReference>
<organism evidence="1">
    <name type="scientific">uncultured Arthrobacter sp</name>
    <dbReference type="NCBI Taxonomy" id="114050"/>
    <lineage>
        <taxon>Bacteria</taxon>
        <taxon>Bacillati</taxon>
        <taxon>Actinomycetota</taxon>
        <taxon>Actinomycetes</taxon>
        <taxon>Micrococcales</taxon>
        <taxon>Micrococcaceae</taxon>
        <taxon>Arthrobacter</taxon>
        <taxon>environmental samples</taxon>
    </lineage>
</organism>
<dbReference type="AlphaFoldDB" id="A0A6J4I6P8"/>